<evidence type="ECO:0000313" key="2">
    <source>
        <dbReference type="Proteomes" id="UP000004968"/>
    </source>
</evidence>
<gene>
    <name evidence="1" type="ORF">CLOSTHATH_03276</name>
</gene>
<dbReference type="HOGENOM" id="CLU_3099650_0_0_9"/>
<comment type="caution">
    <text evidence="1">The sequence shown here is derived from an EMBL/GenBank/DDBJ whole genome shotgun (WGS) entry which is preliminary data.</text>
</comment>
<name>D3AI36_9FIRM</name>
<proteinExistence type="predicted"/>
<reference evidence="1 2" key="1">
    <citation type="submission" date="2010-01" db="EMBL/GenBank/DDBJ databases">
        <authorList>
            <person name="Weinstock G."/>
            <person name="Sodergren E."/>
            <person name="Clifton S."/>
            <person name="Fulton L."/>
            <person name="Fulton B."/>
            <person name="Courtney L."/>
            <person name="Fronick C."/>
            <person name="Harrison M."/>
            <person name="Strong C."/>
            <person name="Farmer C."/>
            <person name="Delahaunty K."/>
            <person name="Markovic C."/>
            <person name="Hall O."/>
            <person name="Minx P."/>
            <person name="Tomlinson C."/>
            <person name="Mitreva M."/>
            <person name="Nelson J."/>
            <person name="Hou S."/>
            <person name="Wollam A."/>
            <person name="Pepin K.H."/>
            <person name="Johnson M."/>
            <person name="Bhonagiri V."/>
            <person name="Nash W.E."/>
            <person name="Warren W."/>
            <person name="Chinwalla A."/>
            <person name="Mardis E.R."/>
            <person name="Wilson R.K."/>
        </authorList>
    </citation>
    <scope>NUCLEOTIDE SEQUENCE [LARGE SCALE GENOMIC DNA]</scope>
    <source>
        <strain evidence="1 2">DSM 13479</strain>
    </source>
</reference>
<sequence>MVFCIKYVKKITKIYIFHGSVTLTSKSCSLHYGMLFNNGNEKYVEKTCVIA</sequence>
<evidence type="ECO:0000313" key="1">
    <source>
        <dbReference type="EMBL" id="EFC98525.1"/>
    </source>
</evidence>
<dbReference type="Proteomes" id="UP000004968">
    <property type="component" value="Unassembled WGS sequence"/>
</dbReference>
<organism evidence="1 2">
    <name type="scientific">Hungatella hathewayi DSM 13479</name>
    <dbReference type="NCBI Taxonomy" id="566550"/>
    <lineage>
        <taxon>Bacteria</taxon>
        <taxon>Bacillati</taxon>
        <taxon>Bacillota</taxon>
        <taxon>Clostridia</taxon>
        <taxon>Lachnospirales</taxon>
        <taxon>Lachnospiraceae</taxon>
        <taxon>Hungatella</taxon>
    </lineage>
</organism>
<dbReference type="EMBL" id="ACIO01000258">
    <property type="protein sequence ID" value="EFC98525.1"/>
    <property type="molecule type" value="Genomic_DNA"/>
</dbReference>
<protein>
    <submittedName>
        <fullName evidence="1">Uncharacterized protein</fullName>
    </submittedName>
</protein>
<accession>D3AI36</accession>
<dbReference type="AlphaFoldDB" id="D3AI36"/>